<proteinExistence type="predicted"/>
<organism evidence="1 2">
    <name type="scientific">Falsiroseomonas selenitidurans</name>
    <dbReference type="NCBI Taxonomy" id="2716335"/>
    <lineage>
        <taxon>Bacteria</taxon>
        <taxon>Pseudomonadati</taxon>
        <taxon>Pseudomonadota</taxon>
        <taxon>Alphaproteobacteria</taxon>
        <taxon>Acetobacterales</taxon>
        <taxon>Roseomonadaceae</taxon>
        <taxon>Falsiroseomonas</taxon>
    </lineage>
</organism>
<dbReference type="RefSeq" id="WP_168027297.1">
    <property type="nucleotide sequence ID" value="NZ_JAAVNE010000002.1"/>
</dbReference>
<sequence>MNSTEPCGKRWDLDYLMPELPAQGRWQGGPMNQRLRPGREVMVWHPGDGNLGISATDGVATLRLEDTDRTLEQILAAIRPDPGSPAPRAALGEIELKGVKGTLTLGEEVIRFAGLQRIVIWGYSAYPARDGR</sequence>
<gene>
    <name evidence="1" type="ORF">HEQ75_02305</name>
</gene>
<accession>A0ABX1DXS9</accession>
<evidence type="ECO:0000313" key="1">
    <source>
        <dbReference type="EMBL" id="NKC29679.1"/>
    </source>
</evidence>
<comment type="caution">
    <text evidence="1">The sequence shown here is derived from an EMBL/GenBank/DDBJ whole genome shotgun (WGS) entry which is preliminary data.</text>
</comment>
<name>A0ABX1DXS9_9PROT</name>
<evidence type="ECO:0000313" key="2">
    <source>
        <dbReference type="Proteomes" id="UP000787635"/>
    </source>
</evidence>
<dbReference type="Proteomes" id="UP000787635">
    <property type="component" value="Unassembled WGS sequence"/>
</dbReference>
<keyword evidence="2" id="KW-1185">Reference proteome</keyword>
<reference evidence="1 2" key="1">
    <citation type="submission" date="2020-03" db="EMBL/GenBank/DDBJ databases">
        <title>Roseomonas selenitidurans sp. nov. isolated from urban soil.</title>
        <authorList>
            <person name="Liu H."/>
        </authorList>
    </citation>
    <scope>NUCLEOTIDE SEQUENCE [LARGE SCALE GENOMIC DNA]</scope>
    <source>
        <strain evidence="1 2">BU-1</strain>
    </source>
</reference>
<dbReference type="EMBL" id="JAAVNE010000002">
    <property type="protein sequence ID" value="NKC29679.1"/>
    <property type="molecule type" value="Genomic_DNA"/>
</dbReference>
<protein>
    <submittedName>
        <fullName evidence="1">Uncharacterized protein</fullName>
    </submittedName>
</protein>